<dbReference type="GO" id="GO:0071281">
    <property type="term" value="P:cellular response to iron ion"/>
    <property type="evidence" value="ECO:0007669"/>
    <property type="project" value="TreeGrafter"/>
</dbReference>
<reference evidence="3 4" key="1">
    <citation type="submission" date="2019-11" db="EMBL/GenBank/DDBJ databases">
        <authorList>
            <person name="Zheng R.K."/>
            <person name="Sun C.M."/>
        </authorList>
    </citation>
    <scope>NUCLEOTIDE SEQUENCE [LARGE SCALE GENOMIC DNA]</scope>
    <source>
        <strain evidence="3 4">SRB007</strain>
    </source>
</reference>
<evidence type="ECO:0000313" key="4">
    <source>
        <dbReference type="Proteomes" id="UP000428328"/>
    </source>
</evidence>
<dbReference type="InterPro" id="IPR054828">
    <property type="entry name" value="Vit_B12_bind_prot"/>
</dbReference>
<dbReference type="Gene3D" id="3.40.50.1980">
    <property type="entry name" value="Nitrogenase molybdenum iron protein domain"/>
    <property type="match status" value="2"/>
</dbReference>
<proteinExistence type="predicted"/>
<dbReference type="PROSITE" id="PS50983">
    <property type="entry name" value="FE_B12_PBP"/>
    <property type="match status" value="1"/>
</dbReference>
<dbReference type="PANTHER" id="PTHR30535:SF34">
    <property type="entry name" value="MOLYBDATE-BINDING PROTEIN MOLA"/>
    <property type="match status" value="1"/>
</dbReference>
<dbReference type="InterPro" id="IPR002491">
    <property type="entry name" value="ABC_transptr_periplasmic_BD"/>
</dbReference>
<evidence type="ECO:0000256" key="1">
    <source>
        <dbReference type="ARBA" id="ARBA00022729"/>
    </source>
</evidence>
<dbReference type="RefSeq" id="WP_158947513.1">
    <property type="nucleotide sequence ID" value="NZ_CP046400.1"/>
</dbReference>
<keyword evidence="1" id="KW-0732">Signal</keyword>
<dbReference type="KEGG" id="psel:GM415_09195"/>
<feature type="domain" description="Fe/B12 periplasmic-binding" evidence="2">
    <location>
        <begin position="34"/>
        <end position="280"/>
    </location>
</feature>
<gene>
    <name evidence="3" type="ORF">GM415_09195</name>
</gene>
<dbReference type="InterPro" id="IPR050902">
    <property type="entry name" value="ABC_Transporter_SBP"/>
</dbReference>
<dbReference type="NCBIfam" id="NF038402">
    <property type="entry name" value="TroA_like"/>
    <property type="match status" value="1"/>
</dbReference>
<dbReference type="PANTHER" id="PTHR30535">
    <property type="entry name" value="VITAMIN B12-BINDING PROTEIN"/>
    <property type="match status" value="1"/>
</dbReference>
<dbReference type="Pfam" id="PF01497">
    <property type="entry name" value="Peripla_BP_2"/>
    <property type="match status" value="1"/>
</dbReference>
<dbReference type="AlphaFoldDB" id="A0A6I6JJ01"/>
<evidence type="ECO:0000313" key="3">
    <source>
        <dbReference type="EMBL" id="QGY40292.1"/>
    </source>
</evidence>
<sequence length="284" mass="30668">MKGRLGKTLGCLALLAALALPCDSRGETTRAARRIVSLAPSVTEILYAMGVGKRVVGTTEHSDYPAEAAGLPTVGQYMSPELERIVALRPDLCVGLSEATSPRLVEALARLGIPMFLTNASRLDRMLDSIGELGAFLGVEEQALRLKRQYSERLESIRRFGNKAGHPRVLTIISVSPLYAAGPGSFIADMVRCAGGNPLGLDDGKAWQGLSREAVIWLKPDIILFAAHSGSIPEWMRQYPLDSAEVVAIDPSLVIRPSPRLIDTAGFLAREFHRLSAEPTTPNE</sequence>
<evidence type="ECO:0000259" key="2">
    <source>
        <dbReference type="PROSITE" id="PS50983"/>
    </source>
</evidence>
<keyword evidence="4" id="KW-1185">Reference proteome</keyword>
<protein>
    <submittedName>
        <fullName evidence="3">ABC transporter substrate-binding protein</fullName>
    </submittedName>
</protein>
<dbReference type="Proteomes" id="UP000428328">
    <property type="component" value="Chromosome"/>
</dbReference>
<dbReference type="EMBL" id="CP046400">
    <property type="protein sequence ID" value="QGY40292.1"/>
    <property type="molecule type" value="Genomic_DNA"/>
</dbReference>
<accession>A0A6I6JJ01</accession>
<name>A0A6I6JJ01_9BACT</name>
<organism evidence="3 4">
    <name type="scientific">Pseudodesulfovibrio cashew</name>
    <dbReference type="NCBI Taxonomy" id="2678688"/>
    <lineage>
        <taxon>Bacteria</taxon>
        <taxon>Pseudomonadati</taxon>
        <taxon>Thermodesulfobacteriota</taxon>
        <taxon>Desulfovibrionia</taxon>
        <taxon>Desulfovibrionales</taxon>
        <taxon>Desulfovibrionaceae</taxon>
    </lineage>
</organism>
<dbReference type="SUPFAM" id="SSF53807">
    <property type="entry name" value="Helical backbone' metal receptor"/>
    <property type="match status" value="1"/>
</dbReference>